<name>A0AAU9D228_9BACT</name>
<gene>
    <name evidence="5" type="ORF">FUAX_24300</name>
</gene>
<reference evidence="5 6" key="1">
    <citation type="submission" date="2021-12" db="EMBL/GenBank/DDBJ databases">
        <title>Genome sequencing of bacteria with rrn-lacking chromosome and rrn-plasmid.</title>
        <authorList>
            <person name="Anda M."/>
            <person name="Iwasaki W."/>
        </authorList>
    </citation>
    <scope>NUCLEOTIDE SEQUENCE [LARGE SCALE GENOMIC DNA]</scope>
    <source>
        <strain evidence="5 6">DSM 100852</strain>
    </source>
</reference>
<dbReference type="PROSITE" id="PS51257">
    <property type="entry name" value="PROKAR_LIPOPROTEIN"/>
    <property type="match status" value="1"/>
</dbReference>
<dbReference type="PANTHER" id="PTHR30329">
    <property type="entry name" value="STATOR ELEMENT OF FLAGELLAR MOTOR COMPLEX"/>
    <property type="match status" value="1"/>
</dbReference>
<sequence length="323" mass="36489">MMTNRKLWALAPVLLTLFFSTSCVTQGKYDQLLSQKEEVATESQACAEALEISDEENRKFRARIEGLEKDTARLGPYGRKNARDLAKLRKEHASLNRLYDDLMKNSGKLNQSLHAQQQHLNQTRADLESTRAQNEELARDLAQREKRVNELEKVIQAQKQAAQDLQDRVATALGSFAENDIQIENRNGEVYVSLSDKLLFGSGSIKVDPKGIDALQKLGQVISQQDNFEIVIEGHTDNVAISKPSKYMRDNWDLSVIRATSVARILITEGVEPSFIHAQGRGEHLPKADNDSPENKQLNRRIEIILKPRLADFYQILNKPSSI</sequence>
<evidence type="ECO:0000256" key="1">
    <source>
        <dbReference type="PROSITE-ProRule" id="PRU00473"/>
    </source>
</evidence>
<evidence type="ECO:0000256" key="3">
    <source>
        <dbReference type="SAM" id="SignalP"/>
    </source>
</evidence>
<dbReference type="InterPro" id="IPR050330">
    <property type="entry name" value="Bact_OuterMem_StrucFunc"/>
</dbReference>
<protein>
    <recommendedName>
        <fullName evidence="4">OmpA-like domain-containing protein</fullName>
    </recommendedName>
</protein>
<keyword evidence="1" id="KW-0472">Membrane</keyword>
<feature type="signal peptide" evidence="3">
    <location>
        <begin position="1"/>
        <end position="25"/>
    </location>
</feature>
<dbReference type="PROSITE" id="PS51123">
    <property type="entry name" value="OMPA_2"/>
    <property type="match status" value="1"/>
</dbReference>
<organism evidence="5 6">
    <name type="scientific">Fulvitalea axinellae</name>
    <dbReference type="NCBI Taxonomy" id="1182444"/>
    <lineage>
        <taxon>Bacteria</taxon>
        <taxon>Pseudomonadati</taxon>
        <taxon>Bacteroidota</taxon>
        <taxon>Cytophagia</taxon>
        <taxon>Cytophagales</taxon>
        <taxon>Persicobacteraceae</taxon>
        <taxon>Fulvitalea</taxon>
    </lineage>
</organism>
<dbReference type="KEGG" id="fax:FUAX_24300"/>
<dbReference type="AlphaFoldDB" id="A0AAU9D228"/>
<dbReference type="CDD" id="cd07185">
    <property type="entry name" value="OmpA_C-like"/>
    <property type="match status" value="1"/>
</dbReference>
<feature type="domain" description="OmpA-like" evidence="4">
    <location>
        <begin position="187"/>
        <end position="310"/>
    </location>
</feature>
<keyword evidence="3" id="KW-0732">Signal</keyword>
<feature type="chain" id="PRO_5043728653" description="OmpA-like domain-containing protein" evidence="3">
    <location>
        <begin position="26"/>
        <end position="323"/>
    </location>
</feature>
<dbReference type="InterPro" id="IPR006665">
    <property type="entry name" value="OmpA-like"/>
</dbReference>
<dbReference type="SUPFAM" id="SSF103088">
    <property type="entry name" value="OmpA-like"/>
    <property type="match status" value="1"/>
</dbReference>
<evidence type="ECO:0000313" key="6">
    <source>
        <dbReference type="Proteomes" id="UP001348817"/>
    </source>
</evidence>
<feature type="coiled-coil region" evidence="2">
    <location>
        <begin position="50"/>
        <end position="168"/>
    </location>
</feature>
<dbReference type="GO" id="GO:0016020">
    <property type="term" value="C:membrane"/>
    <property type="evidence" value="ECO:0007669"/>
    <property type="project" value="UniProtKB-UniRule"/>
</dbReference>
<evidence type="ECO:0000256" key="2">
    <source>
        <dbReference type="SAM" id="Coils"/>
    </source>
</evidence>
<dbReference type="PANTHER" id="PTHR30329:SF21">
    <property type="entry name" value="LIPOPROTEIN YIAD-RELATED"/>
    <property type="match status" value="1"/>
</dbReference>
<dbReference type="RefSeq" id="WP_338391580.1">
    <property type="nucleotide sequence ID" value="NZ_AP025314.1"/>
</dbReference>
<keyword evidence="6" id="KW-1185">Reference proteome</keyword>
<dbReference type="InterPro" id="IPR036737">
    <property type="entry name" value="OmpA-like_sf"/>
</dbReference>
<accession>A0AAU9D228</accession>
<evidence type="ECO:0000313" key="5">
    <source>
        <dbReference type="EMBL" id="BDD09998.1"/>
    </source>
</evidence>
<keyword evidence="2" id="KW-0175">Coiled coil</keyword>
<evidence type="ECO:0000259" key="4">
    <source>
        <dbReference type="PROSITE" id="PS51123"/>
    </source>
</evidence>
<dbReference type="Gene3D" id="3.30.1330.60">
    <property type="entry name" value="OmpA-like domain"/>
    <property type="match status" value="1"/>
</dbReference>
<proteinExistence type="predicted"/>
<dbReference type="Pfam" id="PF00691">
    <property type="entry name" value="OmpA"/>
    <property type="match status" value="1"/>
</dbReference>
<dbReference type="Proteomes" id="UP001348817">
    <property type="component" value="Chromosome"/>
</dbReference>
<dbReference type="EMBL" id="AP025314">
    <property type="protein sequence ID" value="BDD09998.1"/>
    <property type="molecule type" value="Genomic_DNA"/>
</dbReference>